<dbReference type="InterPro" id="IPR008928">
    <property type="entry name" value="6-hairpin_glycosidase_sf"/>
</dbReference>
<dbReference type="GO" id="GO:0005975">
    <property type="term" value="P:carbohydrate metabolic process"/>
    <property type="evidence" value="ECO:0007669"/>
    <property type="project" value="InterPro"/>
</dbReference>
<dbReference type="OrthoDB" id="9769991at2"/>
<proteinExistence type="predicted"/>
<dbReference type="Pfam" id="PF17167">
    <property type="entry name" value="Glyco_hydro_94"/>
    <property type="match status" value="1"/>
</dbReference>
<keyword evidence="3" id="KW-1133">Transmembrane helix</keyword>
<dbReference type="SUPFAM" id="SSF74650">
    <property type="entry name" value="Galactose mutarotase-like"/>
    <property type="match status" value="2"/>
</dbReference>
<dbReference type="InterPro" id="IPR033432">
    <property type="entry name" value="GH94_catalytic"/>
</dbReference>
<dbReference type="RefSeq" id="WP_113892131.1">
    <property type="nucleotide sequence ID" value="NZ_QNRK01000039.1"/>
</dbReference>
<protein>
    <submittedName>
        <fullName evidence="6">Cyclic beta-1,2-glucan synthetase</fullName>
    </submittedName>
</protein>
<feature type="transmembrane region" description="Helical" evidence="3">
    <location>
        <begin position="420"/>
        <end position="441"/>
    </location>
</feature>
<feature type="domain" description="Glycosyl hydrolase 94 supersandwich" evidence="4">
    <location>
        <begin position="1064"/>
        <end position="1326"/>
    </location>
</feature>
<organism evidence="6 7">
    <name type="scientific">Roseiarcus fermentans</name>
    <dbReference type="NCBI Taxonomy" id="1473586"/>
    <lineage>
        <taxon>Bacteria</taxon>
        <taxon>Pseudomonadati</taxon>
        <taxon>Pseudomonadota</taxon>
        <taxon>Alphaproteobacteria</taxon>
        <taxon>Hyphomicrobiales</taxon>
        <taxon>Roseiarcaceae</taxon>
        <taxon>Roseiarcus</taxon>
    </lineage>
</organism>
<evidence type="ECO:0000259" key="5">
    <source>
        <dbReference type="Pfam" id="PF17167"/>
    </source>
</evidence>
<evidence type="ECO:0000256" key="2">
    <source>
        <dbReference type="ARBA" id="ARBA00022679"/>
    </source>
</evidence>
<dbReference type="EMBL" id="QNRK01000039">
    <property type="protein sequence ID" value="RBP04571.1"/>
    <property type="molecule type" value="Genomic_DNA"/>
</dbReference>
<keyword evidence="7" id="KW-1185">Reference proteome</keyword>
<name>A0A366EQC6_9HYPH</name>
<dbReference type="Pfam" id="PF06165">
    <property type="entry name" value="GH94_b-supersand"/>
    <property type="match status" value="2"/>
</dbReference>
<evidence type="ECO:0000256" key="1">
    <source>
        <dbReference type="ARBA" id="ARBA00022676"/>
    </source>
</evidence>
<keyword evidence="3" id="KW-0472">Membrane</keyword>
<dbReference type="GO" id="GO:0016757">
    <property type="term" value="F:glycosyltransferase activity"/>
    <property type="evidence" value="ECO:0007669"/>
    <property type="project" value="UniProtKB-KW"/>
</dbReference>
<dbReference type="InterPro" id="IPR011013">
    <property type="entry name" value="Gal_mutarotase_sf_dom"/>
</dbReference>
<feature type="transmembrane region" description="Helical" evidence="3">
    <location>
        <begin position="236"/>
        <end position="265"/>
    </location>
</feature>
<feature type="transmembrane region" description="Helical" evidence="3">
    <location>
        <begin position="206"/>
        <end position="230"/>
    </location>
</feature>
<feature type="transmembrane region" description="Helical" evidence="3">
    <location>
        <begin position="387"/>
        <end position="408"/>
    </location>
</feature>
<feature type="transmembrane region" description="Helical" evidence="3">
    <location>
        <begin position="312"/>
        <end position="332"/>
    </location>
</feature>
<feature type="transmembrane region" description="Helical" evidence="3">
    <location>
        <begin position="99"/>
        <end position="120"/>
    </location>
</feature>
<dbReference type="GO" id="GO:0030246">
    <property type="term" value="F:carbohydrate binding"/>
    <property type="evidence" value="ECO:0007669"/>
    <property type="project" value="InterPro"/>
</dbReference>
<reference evidence="6 7" key="1">
    <citation type="submission" date="2018-06" db="EMBL/GenBank/DDBJ databases">
        <title>Genomic Encyclopedia of Type Strains, Phase IV (KMG-IV): sequencing the most valuable type-strain genomes for metagenomic binning, comparative biology and taxonomic classification.</title>
        <authorList>
            <person name="Goeker M."/>
        </authorList>
    </citation>
    <scope>NUCLEOTIDE SEQUENCE [LARGE SCALE GENOMIC DNA]</scope>
    <source>
        <strain evidence="6 7">DSM 24875</strain>
    </source>
</reference>
<feature type="domain" description="Glycosyl hydrolase 94 catalytic" evidence="5">
    <location>
        <begin position="1342"/>
        <end position="1768"/>
    </location>
</feature>
<feature type="transmembrane region" description="Helical" evidence="3">
    <location>
        <begin position="132"/>
        <end position="153"/>
    </location>
</feature>
<feature type="transmembrane region" description="Helical" evidence="3">
    <location>
        <begin position="600"/>
        <end position="620"/>
    </location>
</feature>
<dbReference type="SUPFAM" id="SSF48208">
    <property type="entry name" value="Six-hairpin glycosidases"/>
    <property type="match status" value="1"/>
</dbReference>
<feature type="transmembrane region" description="Helical" evidence="3">
    <location>
        <begin position="20"/>
        <end position="49"/>
    </location>
</feature>
<evidence type="ECO:0000259" key="4">
    <source>
        <dbReference type="Pfam" id="PF06165"/>
    </source>
</evidence>
<feature type="transmembrane region" description="Helical" evidence="3">
    <location>
        <begin position="286"/>
        <end position="306"/>
    </location>
</feature>
<dbReference type="Gene3D" id="1.50.10.10">
    <property type="match status" value="1"/>
</dbReference>
<evidence type="ECO:0000313" key="6">
    <source>
        <dbReference type="EMBL" id="RBP04571.1"/>
    </source>
</evidence>
<dbReference type="Proteomes" id="UP000253529">
    <property type="component" value="Unassembled WGS sequence"/>
</dbReference>
<dbReference type="PANTHER" id="PTHR37469:SF2">
    <property type="entry name" value="CELLOBIONIC ACID PHOSPHORYLASE"/>
    <property type="match status" value="1"/>
</dbReference>
<dbReference type="PANTHER" id="PTHR37469">
    <property type="entry name" value="CELLOBIONIC ACID PHOSPHORYLASE-RELATED"/>
    <property type="match status" value="1"/>
</dbReference>
<evidence type="ECO:0000313" key="7">
    <source>
        <dbReference type="Proteomes" id="UP000253529"/>
    </source>
</evidence>
<gene>
    <name evidence="6" type="ORF">DFR50_13948</name>
</gene>
<keyword evidence="2" id="KW-0808">Transferase</keyword>
<feature type="transmembrane region" description="Helical" evidence="3">
    <location>
        <begin position="173"/>
        <end position="194"/>
    </location>
</feature>
<dbReference type="Gene3D" id="2.70.98.40">
    <property type="entry name" value="Glycoside hydrolase, family 65, N-terminal domain"/>
    <property type="match status" value="2"/>
</dbReference>
<dbReference type="InterPro" id="IPR012341">
    <property type="entry name" value="6hp_glycosidase-like_sf"/>
</dbReference>
<dbReference type="InterPro" id="IPR052047">
    <property type="entry name" value="GH94_Enzymes"/>
</dbReference>
<dbReference type="InterPro" id="IPR010383">
    <property type="entry name" value="Glyco_hydrolase_94_b-supersand"/>
</dbReference>
<comment type="caution">
    <text evidence="6">The sequence shown here is derived from an EMBL/GenBank/DDBJ whole genome shotgun (WGS) entry which is preliminary data.</text>
</comment>
<feature type="domain" description="Glycosyl hydrolase 94 supersandwich" evidence="4">
    <location>
        <begin position="795"/>
        <end position="1020"/>
    </location>
</feature>
<accession>A0A366EQC6</accession>
<evidence type="ECO:0000256" key="3">
    <source>
        <dbReference type="SAM" id="Phobius"/>
    </source>
</evidence>
<keyword evidence="1" id="KW-0328">Glycosyltransferase</keyword>
<feature type="transmembrane region" description="Helical" evidence="3">
    <location>
        <begin position="358"/>
        <end position="375"/>
    </location>
</feature>
<feature type="transmembrane region" description="Helical" evidence="3">
    <location>
        <begin position="503"/>
        <end position="524"/>
    </location>
</feature>
<keyword evidence="3" id="KW-0812">Transmembrane</keyword>
<dbReference type="InterPro" id="IPR037018">
    <property type="entry name" value="GH65_N"/>
</dbReference>
<sequence length="1812" mass="196316">MDMTPAVDERRSARVWSALVGAALVAVGIYCAAAWSQALPAAVAGAGGLALLRRARAERPYSHALIAVDALAFAAFALLRNDGLGFWQLPGPWLDVLRFNLPSATIALLLYSAASAMALIAGFRGLRVVEALSLIAIPFLFNLLVVVGADWHMAEIGALVTFHAALPFPVEVAIGRGLTLWLLGEAMLALIVVVSLNHPPRSLRVVALFALSGAYAAVTPLIANAAQLVATPVISIVFSSLCAALAQGGLWAAVYLMTGVALDWLAGRPPRWDAAWDHWRTGVVKGAIYGALFMAFILIAALVLRIPGATGFMGAFALLVGPALGAALFPLAKTVVGSADGTPPFFGRLRAAYLDRRSWVRGAVAGLGLGLAYAFDLAASDGGARFLAMAAVGALAYAGVDIGFDLYAVRAGARTRLQSWRLYALGAGLGALVAGALGWYFDSAQLQVVIAKFWAYADVNYRQSGRQLGDFVTYPIFNKYGSINLGEVAGGVRLFWAESVAGVINWSLAAPLFSINYVLLDALLQRSLRPIKGLVSPKGVEGVVAQGVRVLRWGLWMAPIINSFLRQAHDPSWYNQDGAVRTAVVIGADATQTPEAFRRFSLVLFLGLLAYDWLRILIWFDHMGLRVASLVNLSFLGGDRADEAAARFVGHNARTRAIPDGIRRFGTWAPLLIPFYIPRGAEWDFAWTGAEKLARGGPMPEPIRTLGLAYAGALALFAVGAGAVIVRAGRNTGKPAPWLASAPRELARNPRSYVFTNGAVGVEMFRDGRGAAFVMGAERGGGGIDLIRRPLDPLQARGHFFYVSEEGEAPWSIGFEPCRRAGDYSIEEPGFHRLVVAHALNGIEARMEIAPDAGQAAILSWKIRLTDRSGKGRRLRLTSFCEIAGHETEAYARDLDFAGMHVETIFVRALNAILARNRLLRSARADRGETAFFAVKPGANAELVGYEDSRTRFLGEGSLSRPTGCEPWRWRKLDDEGKLWTFDPAASFTVETTLDANGSAEVEFIMGRSDNAVWASDLIAARLGLPPIARRDLETRVYETRAVEPTHALPSRWPFAISDDGRRLELTHRTPRPWAHVMANELGMSTMASNDGEIFSAFANARQNGLSAFRFDSATVVQPGQVIYLRDLDAQETDSPVFVPFQRADATYRVAYEPGVATFLKTRGDMTMEMVVFAPPDRPCDVRILTLRNDGDGVKRLRIVPFFDIALEESPNESVGKIRDETVGATLVFQNRSNDFERGFAFAATSLDGAATETVRTRFFGGPGRDIHTPAMVETGAPDGAAPDDGRRVAAFCGEIAIAPKGEAKLVVVFGQARSRDEALAAARRVSVAEAEADLAATRASWAARLGKVEIRTNRPDFDRLVNTWLPYQLYASRLWGRVGPNQRGGATGFRDQLQDVLPLALIEPRLTRAQIVLHASQQFLEGDVLKWWHRAPNGGTGLGQRTKASDPHLWLPYVLARYVRETGDASVLDEVTPFLEADAVPDDQETWIVIPRASRETATVYEHARLAIRFTLAHLGENGLPLLRAGDWNDGIDVLGRLEIGTSVWMGFFLASVLDGFAPLARGRGDEAFAVVCEEALAGQRAAVDVGWRGDHYALDFADDGEALDQPNAMTSGWAAWSGACDDARALAALEGGLKGVERPDRVLLLETPFYEHSRPYPGRIADYPPGVRENGGQYSHGASWIVDGFVRLAINARARGEADRAAALFARAFEIFEKISPLKKTDPESLAVYGLVPIQQPADIYDGWGHGGRGGWSWYTGSAARMLSAAWSMLGLVETSGEPGVRDDLFEAKGPIRVESIRIGDRTWRRDTAG</sequence>